<dbReference type="Gene3D" id="1.10.443.10">
    <property type="entry name" value="Intergrase catalytic core"/>
    <property type="match status" value="1"/>
</dbReference>
<organism evidence="6 7">
    <name type="scientific">[Lactobacillus] rogosae</name>
    <dbReference type="NCBI Taxonomy" id="706562"/>
    <lineage>
        <taxon>Bacteria</taxon>
        <taxon>Bacillati</taxon>
        <taxon>Bacillota</taxon>
        <taxon>Clostridia</taxon>
        <taxon>Lachnospirales</taxon>
        <taxon>Lachnospiraceae</taxon>
        <taxon>Lachnospira</taxon>
    </lineage>
</organism>
<accession>A0ABV1BSV0</accession>
<dbReference type="Proteomes" id="UP001442364">
    <property type="component" value="Unassembled WGS sequence"/>
</dbReference>
<dbReference type="InterPro" id="IPR011010">
    <property type="entry name" value="DNA_brk_join_enz"/>
</dbReference>
<evidence type="ECO:0000256" key="3">
    <source>
        <dbReference type="ARBA" id="ARBA00023125"/>
    </source>
</evidence>
<dbReference type="Gene3D" id="1.10.150.130">
    <property type="match status" value="1"/>
</dbReference>
<evidence type="ECO:0000313" key="6">
    <source>
        <dbReference type="EMBL" id="MEQ2378827.1"/>
    </source>
</evidence>
<dbReference type="RefSeq" id="WP_349153236.1">
    <property type="nucleotide sequence ID" value="NZ_DAWDAH010000007.1"/>
</dbReference>
<evidence type="ECO:0000313" key="7">
    <source>
        <dbReference type="Proteomes" id="UP001442364"/>
    </source>
</evidence>
<sequence length="356" mass="41448">MKLANGMGSVYKLSGRRRKPWVARKTKGWDIDEKTGKTKQLYMTIGYFPTRQEALTALINYNENPYDIEINNITFEEVYDKWSSEHFLKISQSGVRSWISAFNHSKPLHKMRMKDIRANHLEGTIHNANVGEATKQRMKSLYNLMYRYCLKNDIVDKDYAALCESVSRGETKIKRVPFSDEEIMKLWDNITYPFTDMVLIGIYSGWRPQELAILKIADIDLDNWSFTGGLKTDAGRNRTIPIHPAIQKLVKQNYDKAIQMHSAYLFNDQNGQQGTYLTYDKYRGRFNKVMMKLNLKHKPHDTRHTFINAAKAANMNEYVLKIIVGHVIEDVTEAVYTHRTVDQLREELIKIDLPNP</sequence>
<dbReference type="Pfam" id="PF00589">
    <property type="entry name" value="Phage_integrase"/>
    <property type="match status" value="1"/>
</dbReference>
<evidence type="ECO:0000256" key="1">
    <source>
        <dbReference type="ARBA" id="ARBA00008857"/>
    </source>
</evidence>
<keyword evidence="2" id="KW-0229">DNA integration</keyword>
<dbReference type="InterPro" id="IPR010998">
    <property type="entry name" value="Integrase_recombinase_N"/>
</dbReference>
<comment type="caution">
    <text evidence="6">The sequence shown here is derived from an EMBL/GenBank/DDBJ whole genome shotgun (WGS) entry which is preliminary data.</text>
</comment>
<proteinExistence type="inferred from homology"/>
<dbReference type="PANTHER" id="PTHR30629:SF2">
    <property type="entry name" value="PROPHAGE INTEGRASE INTS-RELATED"/>
    <property type="match status" value="1"/>
</dbReference>
<keyword evidence="4" id="KW-0233">DNA recombination</keyword>
<keyword evidence="7" id="KW-1185">Reference proteome</keyword>
<evidence type="ECO:0000256" key="2">
    <source>
        <dbReference type="ARBA" id="ARBA00022908"/>
    </source>
</evidence>
<comment type="similarity">
    <text evidence="1">Belongs to the 'phage' integrase family.</text>
</comment>
<name>A0ABV1BSV0_9FIRM</name>
<reference evidence="6 7" key="1">
    <citation type="submission" date="2024-03" db="EMBL/GenBank/DDBJ databases">
        <title>Human intestinal bacterial collection.</title>
        <authorList>
            <person name="Pauvert C."/>
            <person name="Hitch T.C.A."/>
            <person name="Clavel T."/>
        </authorList>
    </citation>
    <scope>NUCLEOTIDE SEQUENCE [LARGE SCALE GENOMIC DNA]</scope>
    <source>
        <strain evidence="6 7">CLA-AA-H255</strain>
    </source>
</reference>
<feature type="domain" description="Tyr recombinase" evidence="5">
    <location>
        <begin position="173"/>
        <end position="349"/>
    </location>
</feature>
<dbReference type="PANTHER" id="PTHR30629">
    <property type="entry name" value="PROPHAGE INTEGRASE"/>
    <property type="match status" value="1"/>
</dbReference>
<protein>
    <submittedName>
        <fullName evidence="6">Tyrosine-type recombinase/integrase</fullName>
    </submittedName>
</protein>
<dbReference type="InterPro" id="IPR002104">
    <property type="entry name" value="Integrase_catalytic"/>
</dbReference>
<keyword evidence="3" id="KW-0238">DNA-binding</keyword>
<dbReference type="InterPro" id="IPR013762">
    <property type="entry name" value="Integrase-like_cat_sf"/>
</dbReference>
<evidence type="ECO:0000256" key="4">
    <source>
        <dbReference type="ARBA" id="ARBA00023172"/>
    </source>
</evidence>
<dbReference type="PROSITE" id="PS51898">
    <property type="entry name" value="TYR_RECOMBINASE"/>
    <property type="match status" value="1"/>
</dbReference>
<dbReference type="EMBL" id="JBBMER010000002">
    <property type="protein sequence ID" value="MEQ2378827.1"/>
    <property type="molecule type" value="Genomic_DNA"/>
</dbReference>
<dbReference type="InterPro" id="IPR050808">
    <property type="entry name" value="Phage_Integrase"/>
</dbReference>
<evidence type="ECO:0000259" key="5">
    <source>
        <dbReference type="PROSITE" id="PS51898"/>
    </source>
</evidence>
<gene>
    <name evidence="6" type="ORF">WMO14_02870</name>
</gene>
<dbReference type="SUPFAM" id="SSF56349">
    <property type="entry name" value="DNA breaking-rejoining enzymes"/>
    <property type="match status" value="1"/>
</dbReference>